<dbReference type="PROSITE" id="PS50893">
    <property type="entry name" value="ABC_TRANSPORTER_2"/>
    <property type="match status" value="1"/>
</dbReference>
<dbReference type="CDD" id="cd03221">
    <property type="entry name" value="ABCF_EF-3"/>
    <property type="match status" value="2"/>
</dbReference>
<name>A9KM74_LACP7</name>
<dbReference type="InterPro" id="IPR003439">
    <property type="entry name" value="ABC_transporter-like_ATP-bd"/>
</dbReference>
<evidence type="ECO:0000256" key="2">
    <source>
        <dbReference type="ARBA" id="ARBA00022840"/>
    </source>
</evidence>
<dbReference type="PROSITE" id="PS00211">
    <property type="entry name" value="ABC_TRANSPORTER_1"/>
    <property type="match status" value="2"/>
</dbReference>
<sequence length="510" mass="58533">MSLLEINNVSHAYGEKTLYKQVSLEFYQGEHIGIVGSNGAGKSTLIQMMIGEVIPDQGYIRWQNGIRTGYLDQYAKMEDDISIIQYLKTAFSELYQVETELTNLYEKLSEAEDVELYYNKINAYQQKLEDEDFYQIDSRISKIVTGLGIDAFNINSLLGKLSGGQRAKVILAKLLLNETDVLILDEPTNFLDKEHVVWLAEYLKNYKGSYFVVSHNYEFLEQSGSDICDIEFGTMKKYGVRYSEFLKLKEKQKEDYIKRYTLQQEEIKRTEEFIRKNIAGIKTKMAQGRRTRLERMERLEKPNFQQKVHLNFLWVSPAASPALVIKNLEVGYDKVLLPSINLTMMSSEKIAITGFNGIGKSTLLKTLVGYINSLGGAYRFSDTVTLGYFEQELSWEDSSKTPFQIVMDYDPAMKREQIRRKLSEVGIKSEHIEKEIRLLSGGEQAKVKLCLLLLKPCNFLILDEPTNHLDQEAKEGLKSALEEFSGNIILVSHEEKFYSGLVDRVIKITK</sequence>
<keyword evidence="5" id="KW-1185">Reference proteome</keyword>
<dbReference type="InterPro" id="IPR051309">
    <property type="entry name" value="ABCF_ATPase"/>
</dbReference>
<feature type="domain" description="ABC transporter" evidence="3">
    <location>
        <begin position="4"/>
        <end position="257"/>
    </location>
</feature>
<evidence type="ECO:0000256" key="1">
    <source>
        <dbReference type="ARBA" id="ARBA00022741"/>
    </source>
</evidence>
<dbReference type="Pfam" id="PF00005">
    <property type="entry name" value="ABC_tran"/>
    <property type="match status" value="2"/>
</dbReference>
<keyword evidence="2" id="KW-0067">ATP-binding</keyword>
<dbReference type="EMBL" id="CP000885">
    <property type="protein sequence ID" value="ABX41417.1"/>
    <property type="molecule type" value="Genomic_DNA"/>
</dbReference>
<dbReference type="HOGENOM" id="CLU_000604_36_0_9"/>
<dbReference type="PANTHER" id="PTHR42855:SF2">
    <property type="entry name" value="DRUG RESISTANCE ABC TRANSPORTER,ATP-BINDING PROTEIN"/>
    <property type="match status" value="1"/>
</dbReference>
<dbReference type="InterPro" id="IPR003593">
    <property type="entry name" value="AAA+_ATPase"/>
</dbReference>
<dbReference type="PANTHER" id="PTHR42855">
    <property type="entry name" value="ABC TRANSPORTER ATP-BINDING SUBUNIT"/>
    <property type="match status" value="1"/>
</dbReference>
<dbReference type="AlphaFoldDB" id="A9KM74"/>
<dbReference type="GO" id="GO:0016887">
    <property type="term" value="F:ATP hydrolysis activity"/>
    <property type="evidence" value="ECO:0007669"/>
    <property type="project" value="InterPro"/>
</dbReference>
<accession>A9KM74</accession>
<dbReference type="GO" id="GO:0005524">
    <property type="term" value="F:ATP binding"/>
    <property type="evidence" value="ECO:0007669"/>
    <property type="project" value="UniProtKB-KW"/>
</dbReference>
<proteinExistence type="predicted"/>
<dbReference type="Proteomes" id="UP000000370">
    <property type="component" value="Chromosome"/>
</dbReference>
<dbReference type="InterPro" id="IPR017871">
    <property type="entry name" value="ABC_transporter-like_CS"/>
</dbReference>
<dbReference type="SUPFAM" id="SSF52540">
    <property type="entry name" value="P-loop containing nucleoside triphosphate hydrolases"/>
    <property type="match status" value="2"/>
</dbReference>
<evidence type="ECO:0000259" key="3">
    <source>
        <dbReference type="PROSITE" id="PS50893"/>
    </source>
</evidence>
<dbReference type="InterPro" id="IPR027417">
    <property type="entry name" value="P-loop_NTPase"/>
</dbReference>
<organism evidence="4 5">
    <name type="scientific">Lachnoclostridium phytofermentans (strain ATCC 700394 / DSM 18823 / ISDg)</name>
    <name type="common">Clostridium phytofermentans</name>
    <dbReference type="NCBI Taxonomy" id="357809"/>
    <lineage>
        <taxon>Bacteria</taxon>
        <taxon>Bacillati</taxon>
        <taxon>Bacillota</taxon>
        <taxon>Clostridia</taxon>
        <taxon>Lachnospirales</taxon>
        <taxon>Lachnospiraceae</taxon>
    </lineage>
</organism>
<gene>
    <name evidence="4" type="ordered locus">Cphy_1037</name>
</gene>
<dbReference type="eggNOG" id="COG0488">
    <property type="taxonomic scope" value="Bacteria"/>
</dbReference>
<keyword evidence="1" id="KW-0547">Nucleotide-binding</keyword>
<dbReference type="STRING" id="357809.Cphy_1037"/>
<dbReference type="RefSeq" id="WP_012199063.1">
    <property type="nucleotide sequence ID" value="NC_010001.1"/>
</dbReference>
<dbReference type="OrthoDB" id="9801441at2"/>
<dbReference type="Gene3D" id="3.40.50.300">
    <property type="entry name" value="P-loop containing nucleotide triphosphate hydrolases"/>
    <property type="match status" value="2"/>
</dbReference>
<dbReference type="KEGG" id="cpy:Cphy_1037"/>
<protein>
    <submittedName>
        <fullName evidence="4">ABC transporter related</fullName>
    </submittedName>
</protein>
<dbReference type="FunFam" id="3.40.50.300:FF:000011">
    <property type="entry name" value="Putative ABC transporter ATP-binding component"/>
    <property type="match status" value="1"/>
</dbReference>
<dbReference type="Pfam" id="PF12848">
    <property type="entry name" value="ABC_tran_Xtn"/>
    <property type="match status" value="1"/>
</dbReference>
<dbReference type="SMART" id="SM00382">
    <property type="entry name" value="AAA"/>
    <property type="match status" value="2"/>
</dbReference>
<dbReference type="InterPro" id="IPR032781">
    <property type="entry name" value="ABC_tran_Xtn"/>
</dbReference>
<evidence type="ECO:0000313" key="4">
    <source>
        <dbReference type="EMBL" id="ABX41417.1"/>
    </source>
</evidence>
<evidence type="ECO:0000313" key="5">
    <source>
        <dbReference type="Proteomes" id="UP000000370"/>
    </source>
</evidence>
<reference evidence="5" key="1">
    <citation type="submission" date="2007-11" db="EMBL/GenBank/DDBJ databases">
        <title>Complete genome sequence of Clostridium phytofermentans ISDg.</title>
        <authorList>
            <person name="Leschine S.B."/>
            <person name="Warnick T.A."/>
            <person name="Blanchard J.L."/>
            <person name="Schnell D.J."/>
            <person name="Petit E.L."/>
            <person name="LaTouf W.G."/>
            <person name="Copeland A."/>
            <person name="Lucas S."/>
            <person name="Lapidus A."/>
            <person name="Barry K."/>
            <person name="Glavina del Rio T."/>
            <person name="Dalin E."/>
            <person name="Tice H."/>
            <person name="Pitluck S."/>
            <person name="Kiss H."/>
            <person name="Brettin T."/>
            <person name="Bruce D."/>
            <person name="Detter J.C."/>
            <person name="Han C."/>
            <person name="Kuske C."/>
            <person name="Schmutz J."/>
            <person name="Larimer F."/>
            <person name="Land M."/>
            <person name="Hauser L."/>
            <person name="Kyrpides N."/>
            <person name="Kim E.A."/>
            <person name="Richardson P."/>
        </authorList>
    </citation>
    <scope>NUCLEOTIDE SEQUENCE [LARGE SCALE GENOMIC DNA]</scope>
    <source>
        <strain evidence="5">ATCC 700394 / DSM 18823 / ISDg</strain>
    </source>
</reference>